<dbReference type="PANTHER" id="PTHR34408:SF1">
    <property type="entry name" value="GLYCOSYL HYDROLASE FAMILY 19 DOMAIN-CONTAINING PROTEIN HI_1415"/>
    <property type="match status" value="1"/>
</dbReference>
<dbReference type="Pfam" id="PF00182">
    <property type="entry name" value="Glyco_hydro_19"/>
    <property type="match status" value="1"/>
</dbReference>
<evidence type="ECO:0000313" key="4">
    <source>
        <dbReference type="Proteomes" id="UP000069620"/>
    </source>
</evidence>
<organism evidence="3 4">
    <name type="scientific">Mycolicibacterium brisbanense</name>
    <dbReference type="NCBI Taxonomy" id="146020"/>
    <lineage>
        <taxon>Bacteria</taxon>
        <taxon>Bacillati</taxon>
        <taxon>Actinomycetota</taxon>
        <taxon>Actinomycetes</taxon>
        <taxon>Mycobacteriales</taxon>
        <taxon>Mycobacteriaceae</taxon>
        <taxon>Mycolicibacterium</taxon>
    </lineage>
</organism>
<feature type="domain" description="Glycoside hydrolase family 19 catalytic" evidence="2">
    <location>
        <begin position="198"/>
        <end position="254"/>
    </location>
</feature>
<reference evidence="4" key="2">
    <citation type="submission" date="2016-02" db="EMBL/GenBank/DDBJ databases">
        <title>Draft genome sequence of five rapidly growing Mycobacterium species.</title>
        <authorList>
            <person name="Katahira K."/>
            <person name="Gotou Y."/>
            <person name="Iida K."/>
            <person name="Ogura Y."/>
            <person name="Hayashi T."/>
        </authorList>
    </citation>
    <scope>NUCLEOTIDE SEQUENCE [LARGE SCALE GENOMIC DNA]</scope>
    <source>
        <strain evidence="4">JCM15654</strain>
    </source>
</reference>
<dbReference type="GO" id="GO:0009306">
    <property type="term" value="P:protein secretion"/>
    <property type="evidence" value="ECO:0007669"/>
    <property type="project" value="InterPro"/>
</dbReference>
<accession>A0A100VWG2</accession>
<dbReference type="InterPro" id="IPR000726">
    <property type="entry name" value="Glyco_hydro_19_cat"/>
</dbReference>
<dbReference type="InterPro" id="IPR022536">
    <property type="entry name" value="EspC"/>
</dbReference>
<dbReference type="Pfam" id="PF10824">
    <property type="entry name" value="T7SS_ESX_EspC"/>
    <property type="match status" value="1"/>
</dbReference>
<feature type="region of interest" description="Disordered" evidence="1">
    <location>
        <begin position="81"/>
        <end position="119"/>
    </location>
</feature>
<dbReference type="SUPFAM" id="SSF140453">
    <property type="entry name" value="EsxAB dimer-like"/>
    <property type="match status" value="1"/>
</dbReference>
<dbReference type="Gene3D" id="1.10.287.1060">
    <property type="entry name" value="ESAT-6-like"/>
    <property type="match status" value="1"/>
</dbReference>
<keyword evidence="4" id="KW-1185">Reference proteome</keyword>
<sequence>MTETLNVNPAALREAASGLSEAVTSFRGPGNALTAAAGPLSGLDVASACSQVADAIDRQAQSLGTKVTKFADNLTSAAGAYEKGDREAAERVKFEPGDKPEDKPGDTPAPPPTDNGNYRPITVEQLRKIVPELSQAKAEEMIGPLNDAMKQGGMNTPQRQAAFISQIAVESDRFRTYEEYADGSQYEGRTDLGNTQPGDGKKYKGRGVIQITGRSNYTQMSKDLGVDFVNHPELAATPEYAFKSAVWYWNSRDGNAIADGGDITAITRMVNGGTHNLAERTDYYNRGLQVLGG</sequence>
<reference evidence="4" key="1">
    <citation type="journal article" date="2016" name="Genome Announc.">
        <title>Draft Genome Sequences of Five Rapidly Growing Mycobacterium Species, M. thermoresistibile, M. fortuitum subsp. acetamidolyticum, M. canariasense, M. brisbanense, and M. novocastrense.</title>
        <authorList>
            <person name="Katahira K."/>
            <person name="Ogura Y."/>
            <person name="Gotoh Y."/>
            <person name="Hayashi T."/>
        </authorList>
    </citation>
    <scope>NUCLEOTIDE SEQUENCE [LARGE SCALE GENOMIC DNA]</scope>
    <source>
        <strain evidence="4">JCM15654</strain>
    </source>
</reference>
<dbReference type="InterPro" id="IPR023346">
    <property type="entry name" value="Lysozyme-like_dom_sf"/>
</dbReference>
<dbReference type="GO" id="GO:0004568">
    <property type="term" value="F:chitinase activity"/>
    <property type="evidence" value="ECO:0007669"/>
    <property type="project" value="InterPro"/>
</dbReference>
<comment type="caution">
    <text evidence="3">The sequence shown here is derived from an EMBL/GenBank/DDBJ whole genome shotgun (WGS) entry which is preliminary data.</text>
</comment>
<dbReference type="InterPro" id="IPR052354">
    <property type="entry name" value="Cell_Wall_Dynamics_Protein"/>
</dbReference>
<proteinExistence type="predicted"/>
<evidence type="ECO:0000256" key="1">
    <source>
        <dbReference type="SAM" id="MobiDB-lite"/>
    </source>
</evidence>
<dbReference type="GO" id="GO:0006032">
    <property type="term" value="P:chitin catabolic process"/>
    <property type="evidence" value="ECO:0007669"/>
    <property type="project" value="InterPro"/>
</dbReference>
<dbReference type="STRING" id="146020.RMCB_1304"/>
<protein>
    <submittedName>
        <fullName evidence="3">Endolysin</fullName>
    </submittedName>
</protein>
<dbReference type="SUPFAM" id="SSF53955">
    <property type="entry name" value="Lysozyme-like"/>
    <property type="match status" value="1"/>
</dbReference>
<dbReference type="GO" id="GO:0016998">
    <property type="term" value="P:cell wall macromolecule catabolic process"/>
    <property type="evidence" value="ECO:0007669"/>
    <property type="project" value="InterPro"/>
</dbReference>
<evidence type="ECO:0000259" key="2">
    <source>
        <dbReference type="Pfam" id="PF00182"/>
    </source>
</evidence>
<dbReference type="PANTHER" id="PTHR34408">
    <property type="entry name" value="FAMILY PROTEIN, PUTATIVE-RELATED"/>
    <property type="match status" value="1"/>
</dbReference>
<dbReference type="Proteomes" id="UP000069620">
    <property type="component" value="Unassembled WGS sequence"/>
</dbReference>
<dbReference type="InterPro" id="IPR036689">
    <property type="entry name" value="ESAT-6-like_sf"/>
</dbReference>
<dbReference type="Gene3D" id="1.10.530.10">
    <property type="match status" value="1"/>
</dbReference>
<name>A0A100VWG2_9MYCO</name>
<gene>
    <name evidence="3" type="ORF">RMCB_1304</name>
</gene>
<feature type="compositionally biased region" description="Basic and acidic residues" evidence="1">
    <location>
        <begin position="82"/>
        <end position="105"/>
    </location>
</feature>
<evidence type="ECO:0000313" key="3">
    <source>
        <dbReference type="EMBL" id="GAS87208.1"/>
    </source>
</evidence>
<dbReference type="AlphaFoldDB" id="A0A100VWG2"/>
<dbReference type="EMBL" id="BCSX01000017">
    <property type="protein sequence ID" value="GAS87208.1"/>
    <property type="molecule type" value="Genomic_DNA"/>
</dbReference>
<dbReference type="RefSeq" id="WP_029366157.1">
    <property type="nucleotide sequence ID" value="NZ_BCSX01000017.1"/>
</dbReference>